<reference evidence="11 12" key="2">
    <citation type="journal article" date="2015" name="Antonie Van Leeuwenhoek">
        <title>Ecophysiological diversity of a novel member of the genus Alteromonas, and description of Alteromonas mediterranea sp. nov.</title>
        <authorList>
            <person name="Ivanova E.P."/>
            <person name="Lopez-Perez M."/>
            <person name="Zabalos M."/>
            <person name="Nguyen S.H."/>
            <person name="Webb H.K."/>
            <person name="Ryan J."/>
            <person name="Lagutin K."/>
            <person name="Vyssotski M."/>
            <person name="Crawford R.J."/>
            <person name="Rodriguez-Valera F."/>
        </authorList>
    </citation>
    <scope>NUCLEOTIDE SEQUENCE [LARGE SCALE GENOMIC DNA]</scope>
    <source>
        <strain evidence="12">DSM 17117 / CIP 110805 / LMG 28347 / Deep ecotype</strain>
    </source>
</reference>
<evidence type="ECO:0000256" key="1">
    <source>
        <dbReference type="ARBA" id="ARBA00004377"/>
    </source>
</evidence>
<evidence type="ECO:0000256" key="2">
    <source>
        <dbReference type="ARBA" id="ARBA00008358"/>
    </source>
</evidence>
<comment type="subunit">
    <text evidence="9">Type II secretion is composed of four main components: the outer membrane complex, the inner membrane complex, the cytoplasmic secretion ATPase and the periplasm-spanning pseudopilus.</text>
</comment>
<keyword evidence="8 9" id="KW-0472">Membrane</keyword>
<feature type="transmembrane region" description="Helical" evidence="9">
    <location>
        <begin position="41"/>
        <end position="61"/>
    </location>
</feature>
<dbReference type="SUPFAM" id="SSF54523">
    <property type="entry name" value="Pili subunits"/>
    <property type="match status" value="1"/>
</dbReference>
<evidence type="ECO:0000313" key="12">
    <source>
        <dbReference type="Proteomes" id="UP000001870"/>
    </source>
</evidence>
<dbReference type="KEGG" id="amc:MADE_1019850"/>
<accession>F2GBL6</accession>
<dbReference type="Pfam" id="PF07963">
    <property type="entry name" value="N_methyl"/>
    <property type="match status" value="1"/>
</dbReference>
<dbReference type="RefSeq" id="WP_012520132.1">
    <property type="nucleotide sequence ID" value="NC_011138.3"/>
</dbReference>
<dbReference type="NCBIfam" id="TIGR02532">
    <property type="entry name" value="IV_pilin_GFxxxE"/>
    <property type="match status" value="1"/>
</dbReference>
<proteinExistence type="inferred from homology"/>
<dbReference type="InterPro" id="IPR012902">
    <property type="entry name" value="N_methyl_site"/>
</dbReference>
<organism evidence="11 12">
    <name type="scientific">Alteromonas mediterranea (strain DSM 17117 / CIP 110805 / LMG 28347 / Deep ecotype)</name>
    <dbReference type="NCBI Taxonomy" id="1774373"/>
    <lineage>
        <taxon>Bacteria</taxon>
        <taxon>Pseudomonadati</taxon>
        <taxon>Pseudomonadota</taxon>
        <taxon>Gammaproteobacteria</taxon>
        <taxon>Alteromonadales</taxon>
        <taxon>Alteromonadaceae</taxon>
        <taxon>Alteromonas/Salinimonas group</taxon>
        <taxon>Alteromonas</taxon>
    </lineage>
</organism>
<evidence type="ECO:0000256" key="7">
    <source>
        <dbReference type="ARBA" id="ARBA00022989"/>
    </source>
</evidence>
<dbReference type="InterPro" id="IPR010052">
    <property type="entry name" value="T2SS_protein-GspI"/>
</dbReference>
<evidence type="ECO:0000313" key="11">
    <source>
        <dbReference type="EMBL" id="AEB00093.1"/>
    </source>
</evidence>
<evidence type="ECO:0000256" key="9">
    <source>
        <dbReference type="RuleBase" id="RU368030"/>
    </source>
</evidence>
<dbReference type="GO" id="GO:0015627">
    <property type="term" value="C:type II protein secretion system complex"/>
    <property type="evidence" value="ECO:0007669"/>
    <property type="project" value="UniProtKB-UniRule"/>
</dbReference>
<dbReference type="Proteomes" id="UP000001870">
    <property type="component" value="Chromosome"/>
</dbReference>
<dbReference type="EMBL" id="CP001103">
    <property type="protein sequence ID" value="AEB00093.1"/>
    <property type="molecule type" value="Genomic_DNA"/>
</dbReference>
<dbReference type="HOGENOM" id="CLU_121289_6_0_6"/>
<dbReference type="GO" id="GO:0005886">
    <property type="term" value="C:plasma membrane"/>
    <property type="evidence" value="ECO:0007669"/>
    <property type="project" value="UniProtKB-SubCell"/>
</dbReference>
<protein>
    <recommendedName>
        <fullName evidence="9">Type II secretion system protein I</fullName>
        <shortName evidence="9">T2SS minor pseudopilin I</shortName>
    </recommendedName>
</protein>
<reference evidence="11 12" key="1">
    <citation type="journal article" date="2008" name="ISME J.">
        <title>Comparative genomics of two ecotypes of the marine planktonic copiotroph Alteromonas macleodii suggests alternative lifestyles associated with different kinds of particulate organic matter.</title>
        <authorList>
            <person name="Ivars-Martinez E."/>
            <person name="Martin-Cuadrado A.B."/>
            <person name="D'Auria G."/>
            <person name="Mira A."/>
            <person name="Ferriera S."/>
            <person name="Johnson J."/>
            <person name="Friedman R."/>
            <person name="Rodriguez-Valera F."/>
        </authorList>
    </citation>
    <scope>NUCLEOTIDE SEQUENCE [LARGE SCALE GENOMIC DNA]</scope>
    <source>
        <strain evidence="12">DSM 17117 / CIP 110805 / LMG 28347 / Deep ecotype</strain>
    </source>
</reference>
<keyword evidence="4 9" id="KW-0488">Methylation</keyword>
<dbReference type="Pfam" id="PF02501">
    <property type="entry name" value="T2SSI"/>
    <property type="match status" value="1"/>
</dbReference>
<dbReference type="Gene3D" id="3.30.1300.30">
    <property type="entry name" value="GSPII I/J protein-like"/>
    <property type="match status" value="1"/>
</dbReference>
<dbReference type="GO" id="GO:0015628">
    <property type="term" value="P:protein secretion by the type II secretion system"/>
    <property type="evidence" value="ECO:0007669"/>
    <property type="project" value="UniProtKB-UniRule"/>
</dbReference>
<dbReference type="InterPro" id="IPR003413">
    <property type="entry name" value="T2SS_GspI_C"/>
</dbReference>
<evidence type="ECO:0000256" key="4">
    <source>
        <dbReference type="ARBA" id="ARBA00022481"/>
    </source>
</evidence>
<evidence type="ECO:0000256" key="6">
    <source>
        <dbReference type="ARBA" id="ARBA00022692"/>
    </source>
</evidence>
<evidence type="ECO:0000256" key="5">
    <source>
        <dbReference type="ARBA" id="ARBA00022519"/>
    </source>
</evidence>
<feature type="domain" description="Type II secretion system protein GspI C-terminal" evidence="10">
    <location>
        <begin position="75"/>
        <end position="152"/>
    </location>
</feature>
<comment type="function">
    <text evidence="9">Component of the type II secretion system required for the energy-dependent secretion of extracellular factors such as proteases and toxins from the periplasm.</text>
</comment>
<evidence type="ECO:0000256" key="3">
    <source>
        <dbReference type="ARBA" id="ARBA00022475"/>
    </source>
</evidence>
<gene>
    <name evidence="11" type="ordered locus">MADE_1019850</name>
</gene>
<comment type="PTM">
    <text evidence="9">Cleaved by prepilin peptidase.</text>
</comment>
<dbReference type="PANTHER" id="PTHR38779">
    <property type="entry name" value="TYPE II SECRETION SYSTEM PROTEIN I-RELATED"/>
    <property type="match status" value="1"/>
</dbReference>
<dbReference type="PANTHER" id="PTHR38779:SF2">
    <property type="entry name" value="TYPE II SECRETION SYSTEM PROTEIN I-RELATED"/>
    <property type="match status" value="1"/>
</dbReference>
<comment type="similarity">
    <text evidence="2 9">Belongs to the GSP I family.</text>
</comment>
<keyword evidence="12" id="KW-1185">Reference proteome</keyword>
<dbReference type="AlphaFoldDB" id="F2GBL6"/>
<comment type="subcellular location">
    <subcellularLocation>
        <location evidence="1 9">Cell inner membrane</location>
        <topology evidence="1 9">Single-pass membrane protein</topology>
    </subcellularLocation>
</comment>
<dbReference type="InterPro" id="IPR045584">
    <property type="entry name" value="Pilin-like"/>
</dbReference>
<dbReference type="PROSITE" id="PS00409">
    <property type="entry name" value="PROKAR_NTER_METHYL"/>
    <property type="match status" value="1"/>
</dbReference>
<keyword evidence="6 9" id="KW-0812">Transmembrane</keyword>
<dbReference type="NCBIfam" id="TIGR01707">
    <property type="entry name" value="gspI"/>
    <property type="match status" value="1"/>
</dbReference>
<keyword evidence="3" id="KW-1003">Cell membrane</keyword>
<sequence length="159" mass="17523">MKASIFKRKADAKTPLTRSFFKPALDKSSNLPYAPRYQTGLTLLEVMVALLIFALTGTAVLKAAGEHLSSVGQIESVTFANWVASNRLNQLQLDTTWPPKNNLKGTMEMADRTWYWQQTVTKTNDNDLRSVTVSVGEDESYDSSVTSVTTFVAKPTAGN</sequence>
<keyword evidence="7 9" id="KW-1133">Transmembrane helix</keyword>
<name>F2GBL6_ALTMD</name>
<evidence type="ECO:0000259" key="10">
    <source>
        <dbReference type="Pfam" id="PF02501"/>
    </source>
</evidence>
<evidence type="ECO:0000256" key="8">
    <source>
        <dbReference type="ARBA" id="ARBA00023136"/>
    </source>
</evidence>
<keyword evidence="5 9" id="KW-0997">Cell inner membrane</keyword>